<dbReference type="AlphaFoldDB" id="A0AA38F312"/>
<name>A0AA38F312_TAXCH</name>
<evidence type="ECO:0000256" key="3">
    <source>
        <dbReference type="ARBA" id="ARBA00022692"/>
    </source>
</evidence>
<feature type="non-terminal residue" evidence="9">
    <location>
        <position position="1"/>
    </location>
</feature>
<keyword evidence="5" id="KW-0406">Ion transport</keyword>
<evidence type="ECO:0000256" key="6">
    <source>
        <dbReference type="ARBA" id="ARBA00023136"/>
    </source>
</evidence>
<dbReference type="PIRSF" id="PIRSF016988">
    <property type="entry name" value="UCP016988"/>
    <property type="match status" value="1"/>
</dbReference>
<evidence type="ECO:0000313" key="10">
    <source>
        <dbReference type="Proteomes" id="UP000824469"/>
    </source>
</evidence>
<keyword evidence="3 8" id="KW-0812">Transmembrane</keyword>
<sequence length="396" mass="45291">MQGHIFPLSNGKHTASYPQVLQNKNRSSSRNRRRWSRSRIQCCKGHDEKSWMEMVQWTRIPQWADDIKEGGMRKPKSLYTHDDWVIHRSSTRHVRHLISSLSSRVILSLIPPVSILTGIAALVAVYNTAVGVWMKGFFPLPLLHASSLPFQLTAPALALLLVFRTEASYARYEEGRKTWTCLIAHVMDFARQSNAWIRHDSHLNHRLLNYLASFPLALKCHIIYGSDLRRDLATLLPENDVSFVLSSRHPPNCIIQLMSECLRQVHLNDHERNSLDSHLSEFSESIAVCERLIGTPIPLSYTRLTSRFLVLWHITLPVILWDQCEWMVVPATFISAASLFCIEEVGVLIEEPFTMLALDKICSSAHDNIREMLQIHKLIIAEEGTLFTDRLGSNSN</sequence>
<dbReference type="InterPro" id="IPR024701">
    <property type="entry name" value="VCCN1/2"/>
</dbReference>
<feature type="compositionally biased region" description="Basic residues" evidence="7">
    <location>
        <begin position="27"/>
        <end position="37"/>
    </location>
</feature>
<comment type="subcellular location">
    <subcellularLocation>
        <location evidence="1">Membrane</location>
        <topology evidence="1">Multi-pass membrane protein</topology>
    </subcellularLocation>
</comment>
<comment type="caution">
    <text evidence="9">The sequence shown here is derived from an EMBL/GenBank/DDBJ whole genome shotgun (WGS) entry which is preliminary data.</text>
</comment>
<evidence type="ECO:0000313" key="9">
    <source>
        <dbReference type="EMBL" id="KAH9290604.1"/>
    </source>
</evidence>
<evidence type="ECO:0000256" key="5">
    <source>
        <dbReference type="ARBA" id="ARBA00023065"/>
    </source>
</evidence>
<dbReference type="GO" id="GO:0005247">
    <property type="term" value="F:voltage-gated chloride channel activity"/>
    <property type="evidence" value="ECO:0007669"/>
    <property type="project" value="InterPro"/>
</dbReference>
<keyword evidence="6 8" id="KW-0472">Membrane</keyword>
<evidence type="ECO:0000256" key="1">
    <source>
        <dbReference type="ARBA" id="ARBA00004141"/>
    </source>
</evidence>
<dbReference type="Proteomes" id="UP000824469">
    <property type="component" value="Unassembled WGS sequence"/>
</dbReference>
<proteinExistence type="predicted"/>
<feature type="transmembrane region" description="Helical" evidence="8">
    <location>
        <begin position="105"/>
        <end position="126"/>
    </location>
</feature>
<feature type="compositionally biased region" description="Polar residues" evidence="7">
    <location>
        <begin position="11"/>
        <end position="24"/>
    </location>
</feature>
<reference evidence="9 10" key="1">
    <citation type="journal article" date="2021" name="Nat. Plants">
        <title>The Taxus genome provides insights into paclitaxel biosynthesis.</title>
        <authorList>
            <person name="Xiong X."/>
            <person name="Gou J."/>
            <person name="Liao Q."/>
            <person name="Li Y."/>
            <person name="Zhou Q."/>
            <person name="Bi G."/>
            <person name="Li C."/>
            <person name="Du R."/>
            <person name="Wang X."/>
            <person name="Sun T."/>
            <person name="Guo L."/>
            <person name="Liang H."/>
            <person name="Lu P."/>
            <person name="Wu Y."/>
            <person name="Zhang Z."/>
            <person name="Ro D.K."/>
            <person name="Shang Y."/>
            <person name="Huang S."/>
            <person name="Yan J."/>
        </authorList>
    </citation>
    <scope>NUCLEOTIDE SEQUENCE [LARGE SCALE GENOMIC DNA]</scope>
    <source>
        <strain evidence="9">Ta-2019</strain>
    </source>
</reference>
<feature type="transmembrane region" description="Helical" evidence="8">
    <location>
        <begin position="138"/>
        <end position="163"/>
    </location>
</feature>
<dbReference type="PANTHER" id="PTHR33281">
    <property type="entry name" value="UPF0187 PROTEIN YNEE"/>
    <property type="match status" value="1"/>
</dbReference>
<gene>
    <name evidence="9" type="ORF">KI387_034721</name>
</gene>
<dbReference type="GO" id="GO:0016020">
    <property type="term" value="C:membrane"/>
    <property type="evidence" value="ECO:0007669"/>
    <property type="project" value="UniProtKB-SubCell"/>
</dbReference>
<dbReference type="GO" id="GO:0042548">
    <property type="term" value="P:regulation of photosynthesis, light reaction"/>
    <property type="evidence" value="ECO:0007669"/>
    <property type="project" value="InterPro"/>
</dbReference>
<evidence type="ECO:0000256" key="4">
    <source>
        <dbReference type="ARBA" id="ARBA00022989"/>
    </source>
</evidence>
<evidence type="ECO:0000256" key="8">
    <source>
        <dbReference type="SAM" id="Phobius"/>
    </source>
</evidence>
<feature type="region of interest" description="Disordered" evidence="7">
    <location>
        <begin position="1"/>
        <end position="38"/>
    </location>
</feature>
<organism evidence="9 10">
    <name type="scientific">Taxus chinensis</name>
    <name type="common">Chinese yew</name>
    <name type="synonym">Taxus wallichiana var. chinensis</name>
    <dbReference type="NCBI Taxonomy" id="29808"/>
    <lineage>
        <taxon>Eukaryota</taxon>
        <taxon>Viridiplantae</taxon>
        <taxon>Streptophyta</taxon>
        <taxon>Embryophyta</taxon>
        <taxon>Tracheophyta</taxon>
        <taxon>Spermatophyta</taxon>
        <taxon>Pinopsida</taxon>
        <taxon>Pinidae</taxon>
        <taxon>Conifers II</taxon>
        <taxon>Cupressales</taxon>
        <taxon>Taxaceae</taxon>
        <taxon>Taxus</taxon>
    </lineage>
</organism>
<dbReference type="OMA" id="AYSVMIH"/>
<protein>
    <submittedName>
        <fullName evidence="9">Uncharacterized protein</fullName>
    </submittedName>
</protein>
<keyword evidence="4 8" id="KW-1133">Transmembrane helix</keyword>
<dbReference type="EMBL" id="JAHRHJ020003813">
    <property type="protein sequence ID" value="KAH9290604.1"/>
    <property type="molecule type" value="Genomic_DNA"/>
</dbReference>
<evidence type="ECO:0000256" key="7">
    <source>
        <dbReference type="SAM" id="MobiDB-lite"/>
    </source>
</evidence>
<keyword evidence="2" id="KW-0813">Transport</keyword>
<accession>A0AA38F312</accession>
<dbReference type="InterPro" id="IPR044669">
    <property type="entry name" value="YneE/VCCN1/2-like"/>
</dbReference>
<dbReference type="Pfam" id="PF25539">
    <property type="entry name" value="Bestrophin_2"/>
    <property type="match status" value="1"/>
</dbReference>
<evidence type="ECO:0000256" key="2">
    <source>
        <dbReference type="ARBA" id="ARBA00022448"/>
    </source>
</evidence>
<keyword evidence="10" id="KW-1185">Reference proteome</keyword>
<dbReference type="PANTHER" id="PTHR33281:SF1">
    <property type="entry name" value="VOLTAGE-DEPENDENT CHLORIDE CHANNEL 1, CHLOROPLASTIC"/>
    <property type="match status" value="1"/>
</dbReference>